<accession>A0A9P3G6U3</accession>
<feature type="chain" id="PRO_5040105551" description="Fibronectin type-III domain-containing protein" evidence="1">
    <location>
        <begin position="26"/>
        <end position="136"/>
    </location>
</feature>
<gene>
    <name evidence="2" type="ORF">PsYK624_064830</name>
</gene>
<evidence type="ECO:0000313" key="2">
    <source>
        <dbReference type="EMBL" id="GJE90352.1"/>
    </source>
</evidence>
<dbReference type="OrthoDB" id="2973648at2759"/>
<comment type="caution">
    <text evidence="2">The sequence shown here is derived from an EMBL/GenBank/DDBJ whole genome shotgun (WGS) entry which is preliminary data.</text>
</comment>
<sequence length="136" mass="14168">MLAHISTLLVLSAAFAGSLVPVASAAPAGAALQARDFYAPSPTLPDASTVWTVGQQGIVAWDQSKVPSTATDIPWVDLYKTSPYGSAEYVTTLASDVDPQPGQVSVEVPDVAPDTDYFVMVGAWGQSSTHFEIIAA</sequence>
<name>A0A9P3G6U3_9APHY</name>
<dbReference type="Proteomes" id="UP000703269">
    <property type="component" value="Unassembled WGS sequence"/>
</dbReference>
<dbReference type="EMBL" id="BPQB01000016">
    <property type="protein sequence ID" value="GJE90352.1"/>
    <property type="molecule type" value="Genomic_DNA"/>
</dbReference>
<evidence type="ECO:0000256" key="1">
    <source>
        <dbReference type="SAM" id="SignalP"/>
    </source>
</evidence>
<keyword evidence="1" id="KW-0732">Signal</keyword>
<organism evidence="2 3">
    <name type="scientific">Phanerochaete sordida</name>
    <dbReference type="NCBI Taxonomy" id="48140"/>
    <lineage>
        <taxon>Eukaryota</taxon>
        <taxon>Fungi</taxon>
        <taxon>Dikarya</taxon>
        <taxon>Basidiomycota</taxon>
        <taxon>Agaricomycotina</taxon>
        <taxon>Agaricomycetes</taxon>
        <taxon>Polyporales</taxon>
        <taxon>Phanerochaetaceae</taxon>
        <taxon>Phanerochaete</taxon>
    </lineage>
</organism>
<evidence type="ECO:0000313" key="3">
    <source>
        <dbReference type="Proteomes" id="UP000703269"/>
    </source>
</evidence>
<keyword evidence="3" id="KW-1185">Reference proteome</keyword>
<evidence type="ECO:0008006" key="4">
    <source>
        <dbReference type="Google" id="ProtNLM"/>
    </source>
</evidence>
<dbReference type="AlphaFoldDB" id="A0A9P3G6U3"/>
<feature type="signal peptide" evidence="1">
    <location>
        <begin position="1"/>
        <end position="25"/>
    </location>
</feature>
<protein>
    <recommendedName>
        <fullName evidence="4">Fibronectin type-III domain-containing protein</fullName>
    </recommendedName>
</protein>
<reference evidence="2 3" key="1">
    <citation type="submission" date="2021-08" db="EMBL/GenBank/DDBJ databases">
        <title>Draft Genome Sequence of Phanerochaete sordida strain YK-624.</title>
        <authorList>
            <person name="Mori T."/>
            <person name="Dohra H."/>
            <person name="Suzuki T."/>
            <person name="Kawagishi H."/>
            <person name="Hirai H."/>
        </authorList>
    </citation>
    <scope>NUCLEOTIDE SEQUENCE [LARGE SCALE GENOMIC DNA]</scope>
    <source>
        <strain evidence="2 3">YK-624</strain>
    </source>
</reference>
<proteinExistence type="predicted"/>